<dbReference type="CDD" id="cd08026">
    <property type="entry name" value="DUF326"/>
    <property type="match status" value="1"/>
</dbReference>
<dbReference type="AlphaFoldDB" id="A0A1N7KC08"/>
<gene>
    <name evidence="1" type="ORF">SAMN05421687_11026</name>
</gene>
<protein>
    <recommendedName>
        <fullName evidence="3">Four-helix bundle copper-binding protein</fullName>
    </recommendedName>
</protein>
<dbReference type="EMBL" id="FTOC01000010">
    <property type="protein sequence ID" value="SIS59102.1"/>
    <property type="molecule type" value="Genomic_DNA"/>
</dbReference>
<dbReference type="PANTHER" id="PTHR37310:SF1">
    <property type="entry name" value="CYTOPLASMIC PROTEIN"/>
    <property type="match status" value="1"/>
</dbReference>
<evidence type="ECO:0000313" key="1">
    <source>
        <dbReference type="EMBL" id="SIS59102.1"/>
    </source>
</evidence>
<name>A0A1N7KC08_9BACI</name>
<dbReference type="InterPro" id="IPR005560">
    <property type="entry name" value="Csp_YhjQ"/>
</dbReference>
<dbReference type="STRING" id="570947.SAMN05421687_11026"/>
<proteinExistence type="predicted"/>
<evidence type="ECO:0008006" key="3">
    <source>
        <dbReference type="Google" id="ProtNLM"/>
    </source>
</evidence>
<organism evidence="1 2">
    <name type="scientific">Salimicrobium flavidum</name>
    <dbReference type="NCBI Taxonomy" id="570947"/>
    <lineage>
        <taxon>Bacteria</taxon>
        <taxon>Bacillati</taxon>
        <taxon>Bacillota</taxon>
        <taxon>Bacilli</taxon>
        <taxon>Bacillales</taxon>
        <taxon>Bacillaceae</taxon>
        <taxon>Salimicrobium</taxon>
    </lineage>
</organism>
<dbReference type="Proteomes" id="UP000187608">
    <property type="component" value="Unassembled WGS sequence"/>
</dbReference>
<keyword evidence="2" id="KW-1185">Reference proteome</keyword>
<dbReference type="InterPro" id="IPR044543">
    <property type="entry name" value="YHJQ-like"/>
</dbReference>
<sequence>MMSHQQHTELLNTLHECMEACNHCYDACLKEDDVKMMASCIRTDRECADICGYLESAITRGTPYVAELASVCAKICEDCAAECEKHDHDHCQQCAKACRKCAEECKKVA</sequence>
<reference evidence="2" key="1">
    <citation type="submission" date="2017-01" db="EMBL/GenBank/DDBJ databases">
        <authorList>
            <person name="Varghese N."/>
            <person name="Submissions S."/>
        </authorList>
    </citation>
    <scope>NUCLEOTIDE SEQUENCE [LARGE SCALE GENOMIC DNA]</scope>
    <source>
        <strain evidence="2">DSM 23127</strain>
    </source>
</reference>
<dbReference type="Gene3D" id="1.20.1270.360">
    <property type="match status" value="1"/>
</dbReference>
<dbReference type="PANTHER" id="PTHR37310">
    <property type="entry name" value="CYTOPLASMIC PROTEIN-RELATED"/>
    <property type="match status" value="1"/>
</dbReference>
<evidence type="ECO:0000313" key="2">
    <source>
        <dbReference type="Proteomes" id="UP000187608"/>
    </source>
</evidence>
<accession>A0A1N7KC08</accession>
<dbReference type="Pfam" id="PF03860">
    <property type="entry name" value="Csp"/>
    <property type="match status" value="1"/>
</dbReference>